<dbReference type="PANTHER" id="PTHR40446:SF2">
    <property type="entry name" value="N-ACETYLGLUCOSAMINE-1-PHOSPHODIESTER ALPHA-N-ACETYLGLUCOSAMINIDASE"/>
    <property type="match status" value="1"/>
</dbReference>
<evidence type="ECO:0000259" key="1">
    <source>
        <dbReference type="Pfam" id="PF09992"/>
    </source>
</evidence>
<sequence>MRHFFHKPYRWAILFTVLLLMSNTYVLLKAFVIPEKQLAIAATKTTTSNTATASTTDATKESTSKATITDTSYQSDDLSITLTTKRVEDTTVYVVDIQTNDSSHLLTALAENSYGRNIKETTSAIAEENQAILAINGDFYGFRSTGFVMRNGILYRDTANGDTDALVIDKNGDFSIINEQTTSAKNLTTAEQILSFGPALVEKGEVVVNQSSEVTQSMTSNPRTAIGQIGENHYVIIVSEGRTESSEGLSLYELAQEMQTAGATIAYNLDGGGSSTLYFNGKVVNQTVGGSQNSSEREVSDILYFK</sequence>
<dbReference type="PANTHER" id="PTHR40446">
    <property type="entry name" value="N-ACETYLGLUCOSAMINE-1-PHOSPHODIESTER ALPHA-N-ACETYLGLUCOSAMINIDASE"/>
    <property type="match status" value="1"/>
</dbReference>
<keyword evidence="2" id="KW-0378">Hydrolase</keyword>
<feature type="domain" description="Phosphodiester glycosidase" evidence="1">
    <location>
        <begin position="129"/>
        <end position="305"/>
    </location>
</feature>
<evidence type="ECO:0000313" key="3">
    <source>
        <dbReference type="Proteomes" id="UP001597427"/>
    </source>
</evidence>
<dbReference type="EMBL" id="JBHUMO010000072">
    <property type="protein sequence ID" value="MFD2729950.1"/>
    <property type="molecule type" value="Genomic_DNA"/>
</dbReference>
<comment type="caution">
    <text evidence="2">The sequence shown here is derived from an EMBL/GenBank/DDBJ whole genome shotgun (WGS) entry which is preliminary data.</text>
</comment>
<evidence type="ECO:0000313" key="2">
    <source>
        <dbReference type="EMBL" id="MFD2729950.1"/>
    </source>
</evidence>
<dbReference type="InterPro" id="IPR018711">
    <property type="entry name" value="NAGPA"/>
</dbReference>
<dbReference type="PIRSF" id="PIRSF031512">
    <property type="entry name" value="EpsL"/>
    <property type="match status" value="1"/>
</dbReference>
<keyword evidence="2" id="KW-0326">Glycosidase</keyword>
<dbReference type="GO" id="GO:0016798">
    <property type="term" value="F:hydrolase activity, acting on glycosyl bonds"/>
    <property type="evidence" value="ECO:0007669"/>
    <property type="project" value="UniProtKB-KW"/>
</dbReference>
<proteinExistence type="predicted"/>
<keyword evidence="3" id="KW-1185">Reference proteome</keyword>
<dbReference type="RefSeq" id="WP_379982773.1">
    <property type="nucleotide sequence ID" value="NZ_JBHUMO010000072.1"/>
</dbReference>
<organism evidence="2 3">
    <name type="scientific">Enterococcus camelliae</name>
    <dbReference type="NCBI Taxonomy" id="453959"/>
    <lineage>
        <taxon>Bacteria</taxon>
        <taxon>Bacillati</taxon>
        <taxon>Bacillota</taxon>
        <taxon>Bacilli</taxon>
        <taxon>Lactobacillales</taxon>
        <taxon>Enterococcaceae</taxon>
        <taxon>Enterococcus</taxon>
    </lineage>
</organism>
<dbReference type="Pfam" id="PF09992">
    <property type="entry name" value="NAGPA"/>
    <property type="match status" value="1"/>
</dbReference>
<reference evidence="3" key="1">
    <citation type="journal article" date="2019" name="Int. J. Syst. Evol. Microbiol.">
        <title>The Global Catalogue of Microorganisms (GCM) 10K type strain sequencing project: providing services to taxonomists for standard genome sequencing and annotation.</title>
        <authorList>
            <consortium name="The Broad Institute Genomics Platform"/>
            <consortium name="The Broad Institute Genome Sequencing Center for Infectious Disease"/>
            <person name="Wu L."/>
            <person name="Ma J."/>
        </authorList>
    </citation>
    <scope>NUCLEOTIDE SEQUENCE [LARGE SCALE GENOMIC DNA]</scope>
    <source>
        <strain evidence="3">TISTR 932</strain>
    </source>
</reference>
<dbReference type="Proteomes" id="UP001597427">
    <property type="component" value="Unassembled WGS sequence"/>
</dbReference>
<accession>A0ABW5TMY1</accession>
<protein>
    <submittedName>
        <fullName evidence="2">Phosphodiester glycosidase family protein</fullName>
    </submittedName>
</protein>
<dbReference type="InterPro" id="IPR014565">
    <property type="entry name" value="EpsL_firmicutes"/>
</dbReference>
<gene>
    <name evidence="2" type="ORF">ACFSR0_11255</name>
</gene>
<name>A0ABW5TMY1_9ENTE</name>